<organism evidence="1 2">
    <name type="scientific">Sclerotinia sclerotiorum (strain ATCC 18683 / 1980 / Ss-1)</name>
    <name type="common">White mold</name>
    <name type="synonym">Whetzelinia sclerotiorum</name>
    <dbReference type="NCBI Taxonomy" id="665079"/>
    <lineage>
        <taxon>Eukaryota</taxon>
        <taxon>Fungi</taxon>
        <taxon>Dikarya</taxon>
        <taxon>Ascomycota</taxon>
        <taxon>Pezizomycotina</taxon>
        <taxon>Leotiomycetes</taxon>
        <taxon>Helotiales</taxon>
        <taxon>Sclerotiniaceae</taxon>
        <taxon>Sclerotinia</taxon>
    </lineage>
</organism>
<gene>
    <name evidence="1" type="ORF">SS1G_10373</name>
</gene>
<dbReference type="Proteomes" id="UP000001312">
    <property type="component" value="Unassembled WGS sequence"/>
</dbReference>
<protein>
    <submittedName>
        <fullName evidence="1">Uncharacterized protein</fullName>
    </submittedName>
</protein>
<dbReference type="InParanoid" id="A7EYF7"/>
<dbReference type="AlphaFoldDB" id="A7EYF7"/>
<name>A7EYF7_SCLS1</name>
<reference evidence="2" key="1">
    <citation type="journal article" date="2011" name="PLoS Genet.">
        <title>Genomic analysis of the necrotrophic fungal pathogens Sclerotinia sclerotiorum and Botrytis cinerea.</title>
        <authorList>
            <person name="Amselem J."/>
            <person name="Cuomo C.A."/>
            <person name="van Kan J.A."/>
            <person name="Viaud M."/>
            <person name="Benito E.P."/>
            <person name="Couloux A."/>
            <person name="Coutinho P.M."/>
            <person name="de Vries R.P."/>
            <person name="Dyer P.S."/>
            <person name="Fillinger S."/>
            <person name="Fournier E."/>
            <person name="Gout L."/>
            <person name="Hahn M."/>
            <person name="Kohn L."/>
            <person name="Lapalu N."/>
            <person name="Plummer K.M."/>
            <person name="Pradier J.M."/>
            <person name="Quevillon E."/>
            <person name="Sharon A."/>
            <person name="Simon A."/>
            <person name="ten Have A."/>
            <person name="Tudzynski B."/>
            <person name="Tudzynski P."/>
            <person name="Wincker P."/>
            <person name="Andrew M."/>
            <person name="Anthouard V."/>
            <person name="Beever R.E."/>
            <person name="Beffa R."/>
            <person name="Benoit I."/>
            <person name="Bouzid O."/>
            <person name="Brault B."/>
            <person name="Chen Z."/>
            <person name="Choquer M."/>
            <person name="Collemare J."/>
            <person name="Cotton P."/>
            <person name="Danchin E.G."/>
            <person name="Da Silva C."/>
            <person name="Gautier A."/>
            <person name="Giraud C."/>
            <person name="Giraud T."/>
            <person name="Gonzalez C."/>
            <person name="Grossetete S."/>
            <person name="Guldener U."/>
            <person name="Henrissat B."/>
            <person name="Howlett B.J."/>
            <person name="Kodira C."/>
            <person name="Kretschmer M."/>
            <person name="Lappartient A."/>
            <person name="Leroch M."/>
            <person name="Levis C."/>
            <person name="Mauceli E."/>
            <person name="Neuveglise C."/>
            <person name="Oeser B."/>
            <person name="Pearson M."/>
            <person name="Poulain J."/>
            <person name="Poussereau N."/>
            <person name="Quesneville H."/>
            <person name="Rascle C."/>
            <person name="Schumacher J."/>
            <person name="Segurens B."/>
            <person name="Sexton A."/>
            <person name="Silva E."/>
            <person name="Sirven C."/>
            <person name="Soanes D.M."/>
            <person name="Talbot N.J."/>
            <person name="Templeton M."/>
            <person name="Yandava C."/>
            <person name="Yarden O."/>
            <person name="Zeng Q."/>
            <person name="Rollins J.A."/>
            <person name="Lebrun M.H."/>
            <person name="Dickman M."/>
        </authorList>
    </citation>
    <scope>NUCLEOTIDE SEQUENCE [LARGE SCALE GENOMIC DNA]</scope>
    <source>
        <strain evidence="2">ATCC 18683 / 1980 / Ss-1</strain>
    </source>
</reference>
<dbReference type="RefSeq" id="XP_001588825.1">
    <property type="nucleotide sequence ID" value="XM_001588775.1"/>
</dbReference>
<evidence type="ECO:0000313" key="2">
    <source>
        <dbReference type="Proteomes" id="UP000001312"/>
    </source>
</evidence>
<accession>A7EYF7</accession>
<evidence type="ECO:0000313" key="1">
    <source>
        <dbReference type="EMBL" id="EDN94499.1"/>
    </source>
</evidence>
<dbReference type="HOGENOM" id="CLU_2374075_0_0_1"/>
<dbReference type="EMBL" id="CH476635">
    <property type="protein sequence ID" value="EDN94499.1"/>
    <property type="molecule type" value="Genomic_DNA"/>
</dbReference>
<dbReference type="KEGG" id="ssl:SS1G_10373"/>
<dbReference type="GeneID" id="5484952"/>
<sequence>MSEISRRVSCRVVLSKVSEQRKRSKRSKTFTECLRYDTASKDSSAAVYTKINPGLWLHWLIGVKKVPRDDSNIPGTQTGAKCGMYDMMIAITIKK</sequence>
<keyword evidence="2" id="KW-1185">Reference proteome</keyword>
<proteinExistence type="predicted"/>